<feature type="compositionally biased region" description="Pro residues" evidence="1">
    <location>
        <begin position="14"/>
        <end position="25"/>
    </location>
</feature>
<accession>A0ABW7HUG2</accession>
<proteinExistence type="predicted"/>
<gene>
    <name evidence="2" type="ORF">ACG5V6_14890</name>
</gene>
<dbReference type="EMBL" id="JBIHMK010000051">
    <property type="protein sequence ID" value="MFH0249497.1"/>
    <property type="molecule type" value="Genomic_DNA"/>
</dbReference>
<keyword evidence="3" id="KW-1185">Reference proteome</keyword>
<feature type="region of interest" description="Disordered" evidence="1">
    <location>
        <begin position="1"/>
        <end position="32"/>
    </location>
</feature>
<reference evidence="2 3" key="1">
    <citation type="submission" date="2024-10" db="EMBL/GenBank/DDBJ databases">
        <authorList>
            <person name="Cho J.-C."/>
        </authorList>
    </citation>
    <scope>NUCLEOTIDE SEQUENCE [LARGE SCALE GENOMIC DNA]</scope>
    <source>
        <strain evidence="2 3">KCTC29696</strain>
    </source>
</reference>
<dbReference type="Proteomes" id="UP001607069">
    <property type="component" value="Unassembled WGS sequence"/>
</dbReference>
<organism evidence="2 3">
    <name type="scientific">Streptomyces chitinivorans</name>
    <dbReference type="NCBI Taxonomy" id="1257027"/>
    <lineage>
        <taxon>Bacteria</taxon>
        <taxon>Bacillati</taxon>
        <taxon>Actinomycetota</taxon>
        <taxon>Actinomycetes</taxon>
        <taxon>Kitasatosporales</taxon>
        <taxon>Streptomycetaceae</taxon>
        <taxon>Streptomyces</taxon>
    </lineage>
</organism>
<comment type="caution">
    <text evidence="2">The sequence shown here is derived from an EMBL/GenBank/DDBJ whole genome shotgun (WGS) entry which is preliminary data.</text>
</comment>
<protein>
    <submittedName>
        <fullName evidence="2">DUF6011 domain-containing protein</fullName>
    </submittedName>
</protein>
<evidence type="ECO:0000256" key="1">
    <source>
        <dbReference type="SAM" id="MobiDB-lite"/>
    </source>
</evidence>
<name>A0ABW7HUG2_9ACTN</name>
<sequence length="81" mass="8610">MSAGPELESVPGPGAEPLPGSPEPPGEGGRPRVTCRMCGRPLRDRQARLWGLGVECREKLAVRSAPAPGRWEVEQEALPGL</sequence>
<dbReference type="InterPro" id="IPR046053">
    <property type="entry name" value="DUF6011"/>
</dbReference>
<evidence type="ECO:0000313" key="3">
    <source>
        <dbReference type="Proteomes" id="UP001607069"/>
    </source>
</evidence>
<dbReference type="RefSeq" id="WP_279948215.1">
    <property type="nucleotide sequence ID" value="NZ_BAABEN010000002.1"/>
</dbReference>
<dbReference type="Pfam" id="PF19474">
    <property type="entry name" value="DUF6011"/>
    <property type="match status" value="1"/>
</dbReference>
<evidence type="ECO:0000313" key="2">
    <source>
        <dbReference type="EMBL" id="MFH0249497.1"/>
    </source>
</evidence>